<accession>A0ABV8PJ86</accession>
<feature type="transmembrane region" description="Helical" evidence="1">
    <location>
        <begin position="104"/>
        <end position="122"/>
    </location>
</feature>
<dbReference type="Proteomes" id="UP001595841">
    <property type="component" value="Unassembled WGS sequence"/>
</dbReference>
<keyword evidence="1" id="KW-0472">Membrane</keyword>
<feature type="transmembrane region" description="Helical" evidence="1">
    <location>
        <begin position="47"/>
        <end position="69"/>
    </location>
</feature>
<proteinExistence type="predicted"/>
<organism evidence="2 3">
    <name type="scientific">Flagellimonas marina</name>
    <dbReference type="NCBI Taxonomy" id="1775168"/>
    <lineage>
        <taxon>Bacteria</taxon>
        <taxon>Pseudomonadati</taxon>
        <taxon>Bacteroidota</taxon>
        <taxon>Flavobacteriia</taxon>
        <taxon>Flavobacteriales</taxon>
        <taxon>Flavobacteriaceae</taxon>
        <taxon>Flagellimonas</taxon>
    </lineage>
</organism>
<dbReference type="EMBL" id="JBHSCL010000004">
    <property type="protein sequence ID" value="MFC4220102.1"/>
    <property type="molecule type" value="Genomic_DNA"/>
</dbReference>
<sequence>MSARTKFFLTGLATVIGGCCLQLYVTLSKDVLFNGIQFCSSSSSDLVLGTMALFASAIFSGFIASLIVVRDNFWPHLFISLGIIAKFLLVALCGLWSGPFWFEVGLHCSLLAGLWLGWYGAAKFPLAPV</sequence>
<evidence type="ECO:0008006" key="4">
    <source>
        <dbReference type="Google" id="ProtNLM"/>
    </source>
</evidence>
<comment type="caution">
    <text evidence="2">The sequence shown here is derived from an EMBL/GenBank/DDBJ whole genome shotgun (WGS) entry which is preliminary data.</text>
</comment>
<keyword evidence="3" id="KW-1185">Reference proteome</keyword>
<keyword evidence="1" id="KW-0812">Transmembrane</keyword>
<protein>
    <recommendedName>
        <fullName evidence="4">Integron gene cassette protein</fullName>
    </recommendedName>
</protein>
<reference evidence="3" key="1">
    <citation type="journal article" date="2019" name="Int. J. Syst. Evol. Microbiol.">
        <title>The Global Catalogue of Microorganisms (GCM) 10K type strain sequencing project: providing services to taxonomists for standard genome sequencing and annotation.</title>
        <authorList>
            <consortium name="The Broad Institute Genomics Platform"/>
            <consortium name="The Broad Institute Genome Sequencing Center for Infectious Disease"/>
            <person name="Wu L."/>
            <person name="Ma J."/>
        </authorList>
    </citation>
    <scope>NUCLEOTIDE SEQUENCE [LARGE SCALE GENOMIC DNA]</scope>
    <source>
        <strain evidence="3">CGMCC 1.15774</strain>
    </source>
</reference>
<dbReference type="PROSITE" id="PS51257">
    <property type="entry name" value="PROKAR_LIPOPROTEIN"/>
    <property type="match status" value="1"/>
</dbReference>
<evidence type="ECO:0000313" key="3">
    <source>
        <dbReference type="Proteomes" id="UP001595841"/>
    </source>
</evidence>
<dbReference type="RefSeq" id="WP_379763432.1">
    <property type="nucleotide sequence ID" value="NZ_JBHSCL010000004.1"/>
</dbReference>
<gene>
    <name evidence="2" type="ORF">ACFOWS_08160</name>
</gene>
<feature type="transmembrane region" description="Helical" evidence="1">
    <location>
        <begin position="7"/>
        <end position="27"/>
    </location>
</feature>
<keyword evidence="1" id="KW-1133">Transmembrane helix</keyword>
<evidence type="ECO:0000313" key="2">
    <source>
        <dbReference type="EMBL" id="MFC4220102.1"/>
    </source>
</evidence>
<feature type="transmembrane region" description="Helical" evidence="1">
    <location>
        <begin position="76"/>
        <end position="98"/>
    </location>
</feature>
<name>A0ABV8PJ86_9FLAO</name>
<evidence type="ECO:0000256" key="1">
    <source>
        <dbReference type="SAM" id="Phobius"/>
    </source>
</evidence>